<sequence>MILTFAVMLLSGMGQPALLYLVPFTLITCAVVAACRGEMRQFWAGTTYEIKEKHLTSFPGQPREFAASFLQTSCRSGFSWFKGPM</sequence>
<reference evidence="3" key="1">
    <citation type="submission" date="2025-08" db="UniProtKB">
        <authorList>
            <consortium name="RefSeq"/>
        </authorList>
    </citation>
    <scope>IDENTIFICATION</scope>
    <source>
        <tissue evidence="3">Muscle</tissue>
    </source>
</reference>
<dbReference type="PANTHER" id="PTHR12174">
    <property type="entry name" value="SIGNAL PEPTIDE PEPTIDASE"/>
    <property type="match status" value="1"/>
</dbReference>
<keyword evidence="1" id="KW-0472">Membrane</keyword>
<dbReference type="Pfam" id="PF04258">
    <property type="entry name" value="Peptidase_A22B"/>
    <property type="match status" value="1"/>
</dbReference>
<feature type="transmembrane region" description="Helical" evidence="1">
    <location>
        <begin position="17"/>
        <end position="35"/>
    </location>
</feature>
<dbReference type="OrthoDB" id="29661at2759"/>
<dbReference type="GO" id="GO:0098554">
    <property type="term" value="C:cytoplasmic side of endoplasmic reticulum membrane"/>
    <property type="evidence" value="ECO:0007669"/>
    <property type="project" value="TreeGrafter"/>
</dbReference>
<evidence type="ECO:0000313" key="2">
    <source>
        <dbReference type="Proteomes" id="UP000504611"/>
    </source>
</evidence>
<keyword evidence="2" id="KW-1185">Reference proteome</keyword>
<dbReference type="GO" id="GO:0042500">
    <property type="term" value="F:aspartic endopeptidase activity, intramembrane cleaving"/>
    <property type="evidence" value="ECO:0007669"/>
    <property type="project" value="InterPro"/>
</dbReference>
<keyword evidence="1" id="KW-1133">Transmembrane helix</keyword>
<dbReference type="GO" id="GO:0033619">
    <property type="term" value="P:membrane protein proteolysis"/>
    <property type="evidence" value="ECO:0007669"/>
    <property type="project" value="TreeGrafter"/>
</dbReference>
<keyword evidence="1" id="KW-0812">Transmembrane</keyword>
<dbReference type="Proteomes" id="UP000504611">
    <property type="component" value="Unplaced"/>
</dbReference>
<evidence type="ECO:0000313" key="3">
    <source>
        <dbReference type="RefSeq" id="XP_010769864.1"/>
    </source>
</evidence>
<evidence type="ECO:0000256" key="1">
    <source>
        <dbReference type="SAM" id="Phobius"/>
    </source>
</evidence>
<dbReference type="GO" id="GO:0005765">
    <property type="term" value="C:lysosomal membrane"/>
    <property type="evidence" value="ECO:0007669"/>
    <property type="project" value="TreeGrafter"/>
</dbReference>
<proteinExistence type="predicted"/>
<accession>A0A6I9MV00</accession>
<dbReference type="GO" id="GO:0030660">
    <property type="term" value="C:Golgi-associated vesicle membrane"/>
    <property type="evidence" value="ECO:0007669"/>
    <property type="project" value="TreeGrafter"/>
</dbReference>
<protein>
    <submittedName>
        <fullName evidence="3">Signal peptide peptidase-like 2A</fullName>
    </submittedName>
</protein>
<name>A0A6I9MV00_9TELE</name>
<gene>
    <name evidence="3" type="primary">LOC104945839</name>
</gene>
<dbReference type="PANTHER" id="PTHR12174:SF34">
    <property type="entry name" value="SIGNAL PEPTIDE PEPTIDASE-LIKE 2A"/>
    <property type="match status" value="1"/>
</dbReference>
<dbReference type="KEGG" id="ncc:104945839"/>
<dbReference type="GeneID" id="104945839"/>
<dbReference type="InterPro" id="IPR007369">
    <property type="entry name" value="Peptidase_A22B_SPP"/>
</dbReference>
<dbReference type="RefSeq" id="XP_010769864.1">
    <property type="nucleotide sequence ID" value="XM_010771562.1"/>
</dbReference>
<dbReference type="GO" id="GO:0098553">
    <property type="term" value="C:lumenal side of endoplasmic reticulum membrane"/>
    <property type="evidence" value="ECO:0007669"/>
    <property type="project" value="TreeGrafter"/>
</dbReference>
<organism evidence="2 3">
    <name type="scientific">Notothenia coriiceps</name>
    <name type="common">black rockcod</name>
    <dbReference type="NCBI Taxonomy" id="8208"/>
    <lineage>
        <taxon>Eukaryota</taxon>
        <taxon>Metazoa</taxon>
        <taxon>Chordata</taxon>
        <taxon>Craniata</taxon>
        <taxon>Vertebrata</taxon>
        <taxon>Euteleostomi</taxon>
        <taxon>Actinopterygii</taxon>
        <taxon>Neopterygii</taxon>
        <taxon>Teleostei</taxon>
        <taxon>Neoteleostei</taxon>
        <taxon>Acanthomorphata</taxon>
        <taxon>Eupercaria</taxon>
        <taxon>Perciformes</taxon>
        <taxon>Notothenioidei</taxon>
        <taxon>Nototheniidae</taxon>
        <taxon>Notothenia</taxon>
    </lineage>
</organism>
<dbReference type="AlphaFoldDB" id="A0A6I9MV00"/>